<dbReference type="InterPro" id="IPR001452">
    <property type="entry name" value="SH3_domain"/>
</dbReference>
<feature type="domain" description="SH3" evidence="2">
    <location>
        <begin position="4"/>
        <end position="68"/>
    </location>
</feature>
<evidence type="ECO:0000256" key="1">
    <source>
        <dbReference type="ARBA" id="ARBA00022443"/>
    </source>
</evidence>
<organism evidence="3 4">
    <name type="scientific">Rhizobium halophytocola</name>
    <dbReference type="NCBI Taxonomy" id="735519"/>
    <lineage>
        <taxon>Bacteria</taxon>
        <taxon>Pseudomonadati</taxon>
        <taxon>Pseudomonadota</taxon>
        <taxon>Alphaproteobacteria</taxon>
        <taxon>Hyphomicrobiales</taxon>
        <taxon>Rhizobiaceae</taxon>
        <taxon>Rhizobium/Agrobacterium group</taxon>
        <taxon>Rhizobium</taxon>
    </lineage>
</organism>
<accession>A0ABS4E013</accession>
<protein>
    <recommendedName>
        <fullName evidence="2">SH3 domain-containing protein</fullName>
    </recommendedName>
</protein>
<proteinExistence type="predicted"/>
<dbReference type="Pfam" id="PF07653">
    <property type="entry name" value="SH3_2"/>
    <property type="match status" value="1"/>
</dbReference>
<dbReference type="RefSeq" id="WP_209945825.1">
    <property type="nucleotide sequence ID" value="NZ_JAGGJU010000007.1"/>
</dbReference>
<reference evidence="3 4" key="1">
    <citation type="submission" date="2021-03" db="EMBL/GenBank/DDBJ databases">
        <title>Genomic Encyclopedia of Type Strains, Phase IV (KMG-IV): sequencing the most valuable type-strain genomes for metagenomic binning, comparative biology and taxonomic classification.</title>
        <authorList>
            <person name="Goeker M."/>
        </authorList>
    </citation>
    <scope>NUCLEOTIDE SEQUENCE [LARGE SCALE GENOMIC DNA]</scope>
    <source>
        <strain evidence="3 4">DSM 21600</strain>
    </source>
</reference>
<dbReference type="EMBL" id="JAGGJU010000007">
    <property type="protein sequence ID" value="MBP1851263.1"/>
    <property type="molecule type" value="Genomic_DNA"/>
</dbReference>
<dbReference type="SUPFAM" id="SSF50044">
    <property type="entry name" value="SH3-domain"/>
    <property type="match status" value="2"/>
</dbReference>
<gene>
    <name evidence="3" type="ORF">J2Z17_002708</name>
</gene>
<sequence>MVEQAPRRYRVIETWDVSYPDPIALAIGDRVSLTGREDLWDGHRWLWARGPSGKEGWIPDAVLVDSAGSFRASRAFNAQELGCRPGMVLDGLEALHGWVWCRNADGACGWVPRRNLAAMPSSPSS</sequence>
<evidence type="ECO:0000313" key="4">
    <source>
        <dbReference type="Proteomes" id="UP000759443"/>
    </source>
</evidence>
<evidence type="ECO:0000259" key="2">
    <source>
        <dbReference type="PROSITE" id="PS50002"/>
    </source>
</evidence>
<dbReference type="InterPro" id="IPR036028">
    <property type="entry name" value="SH3-like_dom_sf"/>
</dbReference>
<keyword evidence="4" id="KW-1185">Reference proteome</keyword>
<comment type="caution">
    <text evidence="3">The sequence shown here is derived from an EMBL/GenBank/DDBJ whole genome shotgun (WGS) entry which is preliminary data.</text>
</comment>
<dbReference type="Proteomes" id="UP000759443">
    <property type="component" value="Unassembled WGS sequence"/>
</dbReference>
<name>A0ABS4E013_9HYPH</name>
<dbReference type="PROSITE" id="PS50002">
    <property type="entry name" value="SH3"/>
    <property type="match status" value="1"/>
</dbReference>
<evidence type="ECO:0000313" key="3">
    <source>
        <dbReference type="EMBL" id="MBP1851263.1"/>
    </source>
</evidence>
<keyword evidence="1" id="KW-0728">SH3 domain</keyword>